<accession>A0ABZ0B0J4</accession>
<reference evidence="1 2" key="1">
    <citation type="submission" date="2023-08" db="EMBL/GenBank/DDBJ databases">
        <title>Rhodoferax potami sp. nov. and Rhodoferax mekongensis sp. nov., isolated from the Mekong River in Thailand.</title>
        <authorList>
            <person name="Kitikhun S."/>
            <person name="Charoenyingcharoen P."/>
            <person name="Siriarchawattana P."/>
            <person name="Likhitrattanapisal S."/>
            <person name="Nilsakha T."/>
            <person name="Chanpet A."/>
            <person name="Rattanawaree P."/>
            <person name="Ingsriswang S."/>
        </authorList>
    </citation>
    <scope>NUCLEOTIDE SEQUENCE [LARGE SCALE GENOMIC DNA]</scope>
    <source>
        <strain evidence="1 2">TBRC 17307</strain>
    </source>
</reference>
<proteinExistence type="predicted"/>
<name>A0ABZ0B0J4_9BURK</name>
<gene>
    <name evidence="1" type="ORF">RAN89_00470</name>
</gene>
<dbReference type="EMBL" id="CP132507">
    <property type="protein sequence ID" value="WNO04938.1"/>
    <property type="molecule type" value="Genomic_DNA"/>
</dbReference>
<dbReference type="Proteomes" id="UP001302257">
    <property type="component" value="Chromosome"/>
</dbReference>
<dbReference type="RefSeq" id="WP_313867753.1">
    <property type="nucleotide sequence ID" value="NZ_CP132507.1"/>
</dbReference>
<organism evidence="1 2">
    <name type="scientific">Rhodoferax mekongensis</name>
    <dbReference type="NCBI Taxonomy" id="3068341"/>
    <lineage>
        <taxon>Bacteria</taxon>
        <taxon>Pseudomonadati</taxon>
        <taxon>Pseudomonadota</taxon>
        <taxon>Betaproteobacteria</taxon>
        <taxon>Burkholderiales</taxon>
        <taxon>Comamonadaceae</taxon>
        <taxon>Rhodoferax</taxon>
    </lineage>
</organism>
<protein>
    <submittedName>
        <fullName evidence="1">Diguanylate cyclase</fullName>
    </submittedName>
</protein>
<evidence type="ECO:0000313" key="1">
    <source>
        <dbReference type="EMBL" id="WNO04938.1"/>
    </source>
</evidence>
<evidence type="ECO:0000313" key="2">
    <source>
        <dbReference type="Proteomes" id="UP001302257"/>
    </source>
</evidence>
<keyword evidence="2" id="KW-1185">Reference proteome</keyword>
<sequence length="213" mass="23541">MQIFDKVLAQIQSVGLPVVAVSLTAVPRANTPVLLAVHWHGFAKRDTPRSQPTDPPQDTLASIPGSAMQISEAWSRMSHLDEAMLGAAWRLGAWDLVREERRGCNTAGASEQEALECRQAFADHPFGEDPDDYMLTEAPDREELMHLGARVGYIRWLFRPVKNGLWQETATDDTLQADGSREPPCPVAARPAVGVRQGLTRYHLGHSSRIVLL</sequence>